<gene>
    <name evidence="1" type="ORF">DGD08_09325</name>
</gene>
<proteinExistence type="predicted"/>
<dbReference type="AlphaFoldDB" id="A0A3D4V8D0"/>
<accession>A0A3D4V8D0</accession>
<evidence type="ECO:0000313" key="1">
    <source>
        <dbReference type="EMBL" id="HCT57396.1"/>
    </source>
</evidence>
<dbReference type="EMBL" id="DPIY01000009">
    <property type="protein sequence ID" value="HCT57396.1"/>
    <property type="molecule type" value="Genomic_DNA"/>
</dbReference>
<sequence length="322" mass="34531">MSTICHCSREAGVDVQRLRAQRAPMWCGALLSVLVSPLILVSCGERQATTPDTHTPPTSIPTPIPPFAPARLQFTGNTGEGVVGQVRAILVQAYASDGVPMDADGVVVTTSDASIVSVLSRDTVSLRDGIGRRWRGLQLSLQDRAPGSAQIALRTAGASAYIDLQVLPVPNRHAVLAVERLQVFGYPVRCAWACPYLAYAPLVHLRSPVGGSGGMVEAMEFSIPTLSTGWCSGNMRFRPGMTERVNGFDPYPWANEFLLVKVDGVQVPAGLARLRVLVRDSAGALGLIDTTTTIEYLPAQPELPPLTQPGQWWSCVRHLSGL</sequence>
<comment type="caution">
    <text evidence="1">The sequence shown here is derived from an EMBL/GenBank/DDBJ whole genome shotgun (WGS) entry which is preliminary data.</text>
</comment>
<organism evidence="1 2">
    <name type="scientific">Gemmatimonas aurantiaca</name>
    <dbReference type="NCBI Taxonomy" id="173480"/>
    <lineage>
        <taxon>Bacteria</taxon>
        <taxon>Pseudomonadati</taxon>
        <taxon>Gemmatimonadota</taxon>
        <taxon>Gemmatimonadia</taxon>
        <taxon>Gemmatimonadales</taxon>
        <taxon>Gemmatimonadaceae</taxon>
        <taxon>Gemmatimonas</taxon>
    </lineage>
</organism>
<dbReference type="Proteomes" id="UP000264071">
    <property type="component" value="Unassembled WGS sequence"/>
</dbReference>
<protein>
    <submittedName>
        <fullName evidence="1">Uncharacterized protein</fullName>
    </submittedName>
</protein>
<evidence type="ECO:0000313" key="2">
    <source>
        <dbReference type="Proteomes" id="UP000264071"/>
    </source>
</evidence>
<name>A0A3D4V8D0_9BACT</name>
<reference evidence="1 2" key="1">
    <citation type="journal article" date="2018" name="Nat. Biotechnol.">
        <title>A standardized bacterial taxonomy based on genome phylogeny substantially revises the tree of life.</title>
        <authorList>
            <person name="Parks D.H."/>
            <person name="Chuvochina M."/>
            <person name="Waite D.W."/>
            <person name="Rinke C."/>
            <person name="Skarshewski A."/>
            <person name="Chaumeil P.A."/>
            <person name="Hugenholtz P."/>
        </authorList>
    </citation>
    <scope>NUCLEOTIDE SEQUENCE [LARGE SCALE GENOMIC DNA]</scope>
    <source>
        <strain evidence="1">UBA8844</strain>
    </source>
</reference>